<evidence type="ECO:0000313" key="2">
    <source>
        <dbReference type="Proteomes" id="UP000585474"/>
    </source>
</evidence>
<gene>
    <name evidence="1" type="ORF">Acr_00g0047340</name>
</gene>
<proteinExistence type="predicted"/>
<reference evidence="2" key="1">
    <citation type="submission" date="2019-07" db="EMBL/GenBank/DDBJ databases">
        <title>De Novo Assembly of kiwifruit Actinidia rufa.</title>
        <authorList>
            <person name="Sugita-Konishi S."/>
            <person name="Sato K."/>
            <person name="Mori E."/>
            <person name="Abe Y."/>
            <person name="Kisaki G."/>
            <person name="Hamano K."/>
            <person name="Suezawa K."/>
            <person name="Otani M."/>
            <person name="Fukuda T."/>
            <person name="Manabe T."/>
            <person name="Gomi K."/>
            <person name="Tabuchi M."/>
            <person name="Akimitsu K."/>
            <person name="Kataoka I."/>
        </authorList>
    </citation>
    <scope>NUCLEOTIDE SEQUENCE [LARGE SCALE GENOMIC DNA]</scope>
    <source>
        <strain evidence="2">cv. Fuchu</strain>
    </source>
</reference>
<name>A0A7J0DJP7_9ERIC</name>
<accession>A0A7J0DJP7</accession>
<dbReference type="AlphaFoldDB" id="A0A7J0DJP7"/>
<dbReference type="Proteomes" id="UP000585474">
    <property type="component" value="Unassembled WGS sequence"/>
</dbReference>
<protein>
    <submittedName>
        <fullName evidence="1">Magnesium transporter, putative</fullName>
    </submittedName>
</protein>
<organism evidence="1 2">
    <name type="scientific">Actinidia rufa</name>
    <dbReference type="NCBI Taxonomy" id="165716"/>
    <lineage>
        <taxon>Eukaryota</taxon>
        <taxon>Viridiplantae</taxon>
        <taxon>Streptophyta</taxon>
        <taxon>Embryophyta</taxon>
        <taxon>Tracheophyta</taxon>
        <taxon>Spermatophyta</taxon>
        <taxon>Magnoliopsida</taxon>
        <taxon>eudicotyledons</taxon>
        <taxon>Gunneridae</taxon>
        <taxon>Pentapetalae</taxon>
        <taxon>asterids</taxon>
        <taxon>Ericales</taxon>
        <taxon>Actinidiaceae</taxon>
        <taxon>Actinidia</taxon>
    </lineage>
</organism>
<dbReference type="EMBL" id="BJWL01000258">
    <property type="protein sequence ID" value="GFS36663.1"/>
    <property type="molecule type" value="Genomic_DNA"/>
</dbReference>
<keyword evidence="2" id="KW-1185">Reference proteome</keyword>
<comment type="caution">
    <text evidence="1">The sequence shown here is derived from an EMBL/GenBank/DDBJ whole genome shotgun (WGS) entry which is preliminary data.</text>
</comment>
<evidence type="ECO:0000313" key="1">
    <source>
        <dbReference type="EMBL" id="GFS36663.1"/>
    </source>
</evidence>
<sequence>MGVVDPPRTTNRRFFLRNGTPQFGQRRVPSRDGSVPVATVRTLMLQIWDFGHLGLQVSDLGLASGSPTVRERRERDSRWSLGYGTSDFSKIFMDGFLRGSRWCADGDVLAS</sequence>